<evidence type="ECO:0000259" key="6">
    <source>
        <dbReference type="PROSITE" id="PS51007"/>
    </source>
</evidence>
<sequence>MASRGRSPLGLSLAALLLIVAAAPSGRAAEVGDSAIGKRLAQTWCSSCHAISGTQRRDSDVAPPFAALVAGPQGLSDARLRGWLHDPHPPMQGITLSRQQTEDIVAYLRSLASH</sequence>
<evidence type="ECO:0000313" key="8">
    <source>
        <dbReference type="Proteomes" id="UP001595711"/>
    </source>
</evidence>
<reference evidence="8" key="1">
    <citation type="journal article" date="2019" name="Int. J. Syst. Evol. Microbiol.">
        <title>The Global Catalogue of Microorganisms (GCM) 10K type strain sequencing project: providing services to taxonomists for standard genome sequencing and annotation.</title>
        <authorList>
            <consortium name="The Broad Institute Genomics Platform"/>
            <consortium name="The Broad Institute Genome Sequencing Center for Infectious Disease"/>
            <person name="Wu L."/>
            <person name="Ma J."/>
        </authorList>
    </citation>
    <scope>NUCLEOTIDE SEQUENCE [LARGE SCALE GENOMIC DNA]</scope>
    <source>
        <strain evidence="8">KCTC 42182</strain>
    </source>
</reference>
<evidence type="ECO:0000256" key="4">
    <source>
        <dbReference type="PROSITE-ProRule" id="PRU00433"/>
    </source>
</evidence>
<keyword evidence="8" id="KW-1185">Reference proteome</keyword>
<feature type="chain" id="PRO_5047145641" evidence="5">
    <location>
        <begin position="29"/>
        <end position="114"/>
    </location>
</feature>
<feature type="signal peptide" evidence="5">
    <location>
        <begin position="1"/>
        <end position="28"/>
    </location>
</feature>
<accession>A0ABV7VFG0</accession>
<protein>
    <submittedName>
        <fullName evidence="7">C-type cytochrome</fullName>
    </submittedName>
</protein>
<dbReference type="InterPro" id="IPR009056">
    <property type="entry name" value="Cyt_c-like_dom"/>
</dbReference>
<dbReference type="SUPFAM" id="SSF46626">
    <property type="entry name" value="Cytochrome c"/>
    <property type="match status" value="1"/>
</dbReference>
<gene>
    <name evidence="7" type="ORF">ACFOOQ_08950</name>
</gene>
<dbReference type="RefSeq" id="WP_379724666.1">
    <property type="nucleotide sequence ID" value="NZ_JBHRYJ010000001.1"/>
</dbReference>
<evidence type="ECO:0000256" key="5">
    <source>
        <dbReference type="SAM" id="SignalP"/>
    </source>
</evidence>
<dbReference type="EMBL" id="JBHRYJ010000001">
    <property type="protein sequence ID" value="MFC3675667.1"/>
    <property type="molecule type" value="Genomic_DNA"/>
</dbReference>
<evidence type="ECO:0000256" key="3">
    <source>
        <dbReference type="ARBA" id="ARBA00023004"/>
    </source>
</evidence>
<dbReference type="InterPro" id="IPR036909">
    <property type="entry name" value="Cyt_c-like_dom_sf"/>
</dbReference>
<evidence type="ECO:0000313" key="7">
    <source>
        <dbReference type="EMBL" id="MFC3675667.1"/>
    </source>
</evidence>
<comment type="caution">
    <text evidence="7">The sequence shown here is derived from an EMBL/GenBank/DDBJ whole genome shotgun (WGS) entry which is preliminary data.</text>
</comment>
<keyword evidence="1 4" id="KW-0349">Heme</keyword>
<evidence type="ECO:0000256" key="1">
    <source>
        <dbReference type="ARBA" id="ARBA00022617"/>
    </source>
</evidence>
<feature type="domain" description="Cytochrome c" evidence="6">
    <location>
        <begin position="32"/>
        <end position="112"/>
    </location>
</feature>
<evidence type="ECO:0000256" key="2">
    <source>
        <dbReference type="ARBA" id="ARBA00022723"/>
    </source>
</evidence>
<dbReference type="Pfam" id="PF00034">
    <property type="entry name" value="Cytochrom_C"/>
    <property type="match status" value="1"/>
</dbReference>
<name>A0ABV7VFG0_9PROT</name>
<keyword evidence="2 4" id="KW-0479">Metal-binding</keyword>
<dbReference type="Gene3D" id="1.10.760.10">
    <property type="entry name" value="Cytochrome c-like domain"/>
    <property type="match status" value="1"/>
</dbReference>
<dbReference type="Proteomes" id="UP001595711">
    <property type="component" value="Unassembled WGS sequence"/>
</dbReference>
<keyword evidence="5" id="KW-0732">Signal</keyword>
<organism evidence="7 8">
    <name type="scientific">Ferrovibrio xuzhouensis</name>
    <dbReference type="NCBI Taxonomy" id="1576914"/>
    <lineage>
        <taxon>Bacteria</taxon>
        <taxon>Pseudomonadati</taxon>
        <taxon>Pseudomonadota</taxon>
        <taxon>Alphaproteobacteria</taxon>
        <taxon>Rhodospirillales</taxon>
        <taxon>Rhodospirillaceae</taxon>
        <taxon>Ferrovibrio</taxon>
    </lineage>
</organism>
<proteinExistence type="predicted"/>
<dbReference type="PROSITE" id="PS51007">
    <property type="entry name" value="CYTC"/>
    <property type="match status" value="1"/>
</dbReference>
<keyword evidence="3 4" id="KW-0408">Iron</keyword>